<dbReference type="SUPFAM" id="SSF88659">
    <property type="entry name" value="Sigma3 and sigma4 domains of RNA polymerase sigma factors"/>
    <property type="match status" value="1"/>
</dbReference>
<gene>
    <name evidence="8" type="ORF">GXY80_09540</name>
</gene>
<organism evidence="8 9">
    <name type="scientific">Syntrophorhabdus aromaticivorans</name>
    <dbReference type="NCBI Taxonomy" id="328301"/>
    <lineage>
        <taxon>Bacteria</taxon>
        <taxon>Pseudomonadati</taxon>
        <taxon>Thermodesulfobacteriota</taxon>
        <taxon>Syntrophorhabdia</taxon>
        <taxon>Syntrophorhabdales</taxon>
        <taxon>Syntrophorhabdaceae</taxon>
        <taxon>Syntrophorhabdus</taxon>
    </lineage>
</organism>
<dbReference type="Pfam" id="PF04542">
    <property type="entry name" value="Sigma70_r2"/>
    <property type="match status" value="1"/>
</dbReference>
<dbReference type="AlphaFoldDB" id="A0A351U1R8"/>
<dbReference type="InterPro" id="IPR007627">
    <property type="entry name" value="RNA_pol_sigma70_r2"/>
</dbReference>
<name>A0A351U1R8_9BACT</name>
<comment type="similarity">
    <text evidence="1">Belongs to the sigma-70 factor family. ECF subfamily.</text>
</comment>
<dbReference type="InterPro" id="IPR014284">
    <property type="entry name" value="RNA_pol_sigma-70_dom"/>
</dbReference>
<dbReference type="PANTHER" id="PTHR43133">
    <property type="entry name" value="RNA POLYMERASE ECF-TYPE SIGMA FACTO"/>
    <property type="match status" value="1"/>
</dbReference>
<dbReference type="PANTHER" id="PTHR43133:SF8">
    <property type="entry name" value="RNA POLYMERASE SIGMA FACTOR HI_1459-RELATED"/>
    <property type="match status" value="1"/>
</dbReference>
<feature type="domain" description="RNA polymerase sigma-70 region 2" evidence="6">
    <location>
        <begin position="53"/>
        <end position="117"/>
    </location>
</feature>
<comment type="caution">
    <text evidence="8">The sequence shown here is derived from an EMBL/GenBank/DDBJ whole genome shotgun (WGS) entry which is preliminary data.</text>
</comment>
<dbReference type="SUPFAM" id="SSF88946">
    <property type="entry name" value="Sigma2 domain of RNA polymerase sigma factors"/>
    <property type="match status" value="1"/>
</dbReference>
<dbReference type="InterPro" id="IPR036388">
    <property type="entry name" value="WH-like_DNA-bd_sf"/>
</dbReference>
<dbReference type="Gene3D" id="1.10.1740.10">
    <property type="match status" value="1"/>
</dbReference>
<reference evidence="8" key="2">
    <citation type="submission" date="2020-01" db="EMBL/GenBank/DDBJ databases">
        <authorList>
            <person name="Campanaro S."/>
        </authorList>
    </citation>
    <scope>NUCLEOTIDE SEQUENCE</scope>
    <source>
        <strain evidence="8">AS06rmzACSIP_7</strain>
    </source>
</reference>
<dbReference type="Pfam" id="PF08281">
    <property type="entry name" value="Sigma70_r4_2"/>
    <property type="match status" value="1"/>
</dbReference>
<dbReference type="InterPro" id="IPR039425">
    <property type="entry name" value="RNA_pol_sigma-70-like"/>
</dbReference>
<dbReference type="EMBL" id="JAAYEE010000162">
    <property type="protein sequence ID" value="NLW35706.1"/>
    <property type="molecule type" value="Genomic_DNA"/>
</dbReference>
<evidence type="ECO:0000259" key="7">
    <source>
        <dbReference type="Pfam" id="PF08281"/>
    </source>
</evidence>
<dbReference type="GO" id="GO:0016987">
    <property type="term" value="F:sigma factor activity"/>
    <property type="evidence" value="ECO:0007669"/>
    <property type="project" value="UniProtKB-KW"/>
</dbReference>
<dbReference type="GO" id="GO:0003677">
    <property type="term" value="F:DNA binding"/>
    <property type="evidence" value="ECO:0007669"/>
    <property type="project" value="UniProtKB-KW"/>
</dbReference>
<evidence type="ECO:0000256" key="1">
    <source>
        <dbReference type="ARBA" id="ARBA00010641"/>
    </source>
</evidence>
<evidence type="ECO:0000256" key="3">
    <source>
        <dbReference type="ARBA" id="ARBA00023082"/>
    </source>
</evidence>
<sequence length="219" mass="25222">MELALADQLCYNRPVRISTVVDHRGQDEHPSSDAAYISRVLKGDRNAFAFILEKYRMYVLKIVNRHIPYEDAEEVAHDAFIRIYESLAKFTGPEGFKQWMAAITTRTCYDYWRKAYRSKEVPISAFGEEHQEWLERVLSDVPEGSLEEIGAETEARDLLNWALGKLKPEDRMVLELVYMEGLSVREVANLLGWSTANVKIRSFRSRAKLHKLLKGLIGA</sequence>
<dbReference type="NCBIfam" id="TIGR02937">
    <property type="entry name" value="sigma70-ECF"/>
    <property type="match status" value="1"/>
</dbReference>
<keyword evidence="3" id="KW-0731">Sigma factor</keyword>
<keyword evidence="4" id="KW-0238">DNA-binding</keyword>
<evidence type="ECO:0000256" key="4">
    <source>
        <dbReference type="ARBA" id="ARBA00023125"/>
    </source>
</evidence>
<evidence type="ECO:0000256" key="5">
    <source>
        <dbReference type="ARBA" id="ARBA00023163"/>
    </source>
</evidence>
<reference evidence="8" key="1">
    <citation type="journal article" date="2020" name="Biotechnol. Biofuels">
        <title>New insights from the biogas microbiome by comprehensive genome-resolved metagenomics of nearly 1600 species originating from multiple anaerobic digesters.</title>
        <authorList>
            <person name="Campanaro S."/>
            <person name="Treu L."/>
            <person name="Rodriguez-R L.M."/>
            <person name="Kovalovszki A."/>
            <person name="Ziels R.M."/>
            <person name="Maus I."/>
            <person name="Zhu X."/>
            <person name="Kougias P.G."/>
            <person name="Basile A."/>
            <person name="Luo G."/>
            <person name="Schluter A."/>
            <person name="Konstantinidis K.T."/>
            <person name="Angelidaki I."/>
        </authorList>
    </citation>
    <scope>NUCLEOTIDE SEQUENCE</scope>
    <source>
        <strain evidence="8">AS06rmzACSIP_7</strain>
    </source>
</reference>
<dbReference type="Proteomes" id="UP000777265">
    <property type="component" value="Unassembled WGS sequence"/>
</dbReference>
<feature type="domain" description="RNA polymerase sigma factor 70 region 4 type 2" evidence="7">
    <location>
        <begin position="162"/>
        <end position="209"/>
    </location>
</feature>
<evidence type="ECO:0000313" key="9">
    <source>
        <dbReference type="Proteomes" id="UP000777265"/>
    </source>
</evidence>
<proteinExistence type="inferred from homology"/>
<evidence type="ECO:0000259" key="6">
    <source>
        <dbReference type="Pfam" id="PF04542"/>
    </source>
</evidence>
<keyword evidence="2" id="KW-0805">Transcription regulation</keyword>
<dbReference type="Gene3D" id="1.10.10.10">
    <property type="entry name" value="Winged helix-like DNA-binding domain superfamily/Winged helix DNA-binding domain"/>
    <property type="match status" value="1"/>
</dbReference>
<evidence type="ECO:0000256" key="2">
    <source>
        <dbReference type="ARBA" id="ARBA00023015"/>
    </source>
</evidence>
<dbReference type="InterPro" id="IPR013325">
    <property type="entry name" value="RNA_pol_sigma_r2"/>
</dbReference>
<evidence type="ECO:0000313" key="8">
    <source>
        <dbReference type="EMBL" id="NLW35706.1"/>
    </source>
</evidence>
<dbReference type="InterPro" id="IPR013324">
    <property type="entry name" value="RNA_pol_sigma_r3/r4-like"/>
</dbReference>
<dbReference type="GO" id="GO:0006352">
    <property type="term" value="P:DNA-templated transcription initiation"/>
    <property type="evidence" value="ECO:0007669"/>
    <property type="project" value="InterPro"/>
</dbReference>
<dbReference type="InterPro" id="IPR013249">
    <property type="entry name" value="RNA_pol_sigma70_r4_t2"/>
</dbReference>
<accession>A0A351U1R8</accession>
<dbReference type="CDD" id="cd06171">
    <property type="entry name" value="Sigma70_r4"/>
    <property type="match status" value="1"/>
</dbReference>
<protein>
    <submittedName>
        <fullName evidence="8">RNA polymerase sigma factor</fullName>
    </submittedName>
</protein>
<keyword evidence="5" id="KW-0804">Transcription</keyword>
<dbReference type="STRING" id="909663.GCA_000512235_01995"/>